<evidence type="ECO:0000256" key="6">
    <source>
        <dbReference type="PIRSR" id="PIRSR000027-1"/>
    </source>
</evidence>
<evidence type="ECO:0000256" key="1">
    <source>
        <dbReference type="ARBA" id="ARBA00022448"/>
    </source>
</evidence>
<keyword evidence="5 6" id="KW-0408">Iron</keyword>
<dbReference type="EMBL" id="CP032509">
    <property type="protein sequence ID" value="AZN72697.1"/>
    <property type="molecule type" value="Genomic_DNA"/>
</dbReference>
<evidence type="ECO:0000256" key="4">
    <source>
        <dbReference type="ARBA" id="ARBA00022982"/>
    </source>
</evidence>
<proteinExistence type="predicted"/>
<organism evidence="9 10">
    <name type="scientific">Georhizobium profundi</name>
    <dbReference type="NCBI Taxonomy" id="2341112"/>
    <lineage>
        <taxon>Bacteria</taxon>
        <taxon>Pseudomonadati</taxon>
        <taxon>Pseudomonadota</taxon>
        <taxon>Alphaproteobacteria</taxon>
        <taxon>Hyphomicrobiales</taxon>
        <taxon>Rhizobiaceae</taxon>
        <taxon>Georhizobium</taxon>
    </lineage>
</organism>
<gene>
    <name evidence="9" type="ORF">D5400_16730</name>
</gene>
<keyword evidence="10" id="KW-1185">Reference proteome</keyword>
<feature type="binding site" description="covalent" evidence="7">
    <location>
        <position position="142"/>
    </location>
    <ligand>
        <name>heme c</name>
        <dbReference type="ChEBI" id="CHEBI:61717"/>
    </ligand>
</feature>
<dbReference type="GO" id="GO:0022900">
    <property type="term" value="P:electron transport chain"/>
    <property type="evidence" value="ECO:0007669"/>
    <property type="project" value="InterPro"/>
</dbReference>
<feature type="chain" id="PRO_5019194803" evidence="8">
    <location>
        <begin position="25"/>
        <end position="150"/>
    </location>
</feature>
<dbReference type="PIRSF" id="PIRSF000027">
    <property type="entry name" value="Cytc_c_prime"/>
    <property type="match status" value="1"/>
</dbReference>
<dbReference type="OrthoDB" id="9811729at2"/>
<dbReference type="GO" id="GO:0020037">
    <property type="term" value="F:heme binding"/>
    <property type="evidence" value="ECO:0007669"/>
    <property type="project" value="InterPro"/>
</dbReference>
<feature type="binding site" description="covalent" evidence="7">
    <location>
        <position position="139"/>
    </location>
    <ligand>
        <name>heme c</name>
        <dbReference type="ChEBI" id="CHEBI:61717"/>
    </ligand>
</feature>
<feature type="binding site" description="axial binding residue" evidence="6">
    <location>
        <position position="143"/>
    </location>
    <ligand>
        <name>heme c</name>
        <dbReference type="ChEBI" id="CHEBI:61717"/>
    </ligand>
    <ligandPart>
        <name>Fe</name>
        <dbReference type="ChEBI" id="CHEBI:18248"/>
    </ligandPart>
</feature>
<evidence type="ECO:0000313" key="10">
    <source>
        <dbReference type="Proteomes" id="UP000268192"/>
    </source>
</evidence>
<dbReference type="Gene3D" id="1.20.120.10">
    <property type="entry name" value="Cytochrome c/b562"/>
    <property type="match status" value="1"/>
</dbReference>
<protein>
    <submittedName>
        <fullName evidence="9">Cytochrome c</fullName>
    </submittedName>
</protein>
<dbReference type="InterPro" id="IPR012127">
    <property type="entry name" value="Cyt_c_prime"/>
</dbReference>
<evidence type="ECO:0000256" key="3">
    <source>
        <dbReference type="ARBA" id="ARBA00022723"/>
    </source>
</evidence>
<dbReference type="AlphaFoldDB" id="A0A3S9B702"/>
<dbReference type="GO" id="GO:0009055">
    <property type="term" value="F:electron transfer activity"/>
    <property type="evidence" value="ECO:0007669"/>
    <property type="project" value="InterPro"/>
</dbReference>
<dbReference type="InterPro" id="IPR010980">
    <property type="entry name" value="Cyt_c/b562"/>
</dbReference>
<evidence type="ECO:0000256" key="7">
    <source>
        <dbReference type="PIRSR" id="PIRSR000027-2"/>
    </source>
</evidence>
<dbReference type="Pfam" id="PF01322">
    <property type="entry name" value="Cytochrom_C_2"/>
    <property type="match status" value="1"/>
</dbReference>
<name>A0A3S9B702_9HYPH</name>
<keyword evidence="4" id="KW-0249">Electron transport</keyword>
<keyword evidence="8" id="KW-0732">Signal</keyword>
<keyword evidence="2 7" id="KW-0349">Heme</keyword>
<dbReference type="GO" id="GO:0042597">
    <property type="term" value="C:periplasmic space"/>
    <property type="evidence" value="ECO:0007669"/>
    <property type="project" value="InterPro"/>
</dbReference>
<dbReference type="SUPFAM" id="SSF47175">
    <property type="entry name" value="Cytochromes"/>
    <property type="match status" value="1"/>
</dbReference>
<accession>A0A3S9B702</accession>
<dbReference type="KEGG" id="abaw:D5400_16730"/>
<feature type="signal peptide" evidence="8">
    <location>
        <begin position="1"/>
        <end position="24"/>
    </location>
</feature>
<dbReference type="GO" id="GO:0005506">
    <property type="term" value="F:iron ion binding"/>
    <property type="evidence" value="ECO:0007669"/>
    <property type="project" value="InterPro"/>
</dbReference>
<sequence length="150" mass="16063">MKSRLAIAAALLSISAALIHPASSQDGVPQEVRQDLMDEVGDATGVMGNMVRGRTDYDPGAVAAALQTISENTAVFADYFPEGSETGYETEALPAIWENKADFERLSQEMSTKAAELAAAVPADLASFQPVFQDFTRGCGACHEDYRQDN</sequence>
<keyword evidence="1" id="KW-0813">Transport</keyword>
<dbReference type="RefSeq" id="WP_126011024.1">
    <property type="nucleotide sequence ID" value="NZ_CP032509.1"/>
</dbReference>
<dbReference type="PROSITE" id="PS51009">
    <property type="entry name" value="CYTCII"/>
    <property type="match status" value="1"/>
</dbReference>
<evidence type="ECO:0000313" key="9">
    <source>
        <dbReference type="EMBL" id="AZN72697.1"/>
    </source>
</evidence>
<reference evidence="9 10" key="1">
    <citation type="submission" date="2018-09" db="EMBL/GenBank/DDBJ databases">
        <title>Marinorhizobium profundi gen. nov., sp. nov., isolated from a deep-sea sediment sample from the New Britain Trench and proposal of Marinorhizobiaceae fam. nov. in the order Rhizobiales of the class Alphaproteobacteria.</title>
        <authorList>
            <person name="Cao J."/>
        </authorList>
    </citation>
    <scope>NUCLEOTIDE SEQUENCE [LARGE SCALE GENOMIC DNA]</scope>
    <source>
        <strain evidence="9 10">WS11</strain>
    </source>
</reference>
<dbReference type="InterPro" id="IPR002321">
    <property type="entry name" value="Cyt_c_II"/>
</dbReference>
<comment type="PTM">
    <text evidence="7">Binds 1 heme group per subunit.</text>
</comment>
<dbReference type="Proteomes" id="UP000268192">
    <property type="component" value="Chromosome"/>
</dbReference>
<evidence type="ECO:0000256" key="8">
    <source>
        <dbReference type="SAM" id="SignalP"/>
    </source>
</evidence>
<evidence type="ECO:0000256" key="2">
    <source>
        <dbReference type="ARBA" id="ARBA00022617"/>
    </source>
</evidence>
<evidence type="ECO:0000256" key="5">
    <source>
        <dbReference type="ARBA" id="ARBA00023004"/>
    </source>
</evidence>
<keyword evidence="3 6" id="KW-0479">Metal-binding</keyword>